<dbReference type="InterPro" id="IPR045538">
    <property type="entry name" value="CIS_TMP"/>
</dbReference>
<gene>
    <name evidence="2" type="ORF">FGF66_01180</name>
</gene>
<feature type="compositionally biased region" description="Polar residues" evidence="1">
    <location>
        <begin position="359"/>
        <end position="372"/>
    </location>
</feature>
<feature type="compositionally biased region" description="Polar residues" evidence="1">
    <location>
        <begin position="305"/>
        <end position="323"/>
    </location>
</feature>
<dbReference type="Pfam" id="PF19268">
    <property type="entry name" value="CIS_TMP"/>
    <property type="match status" value="1"/>
</dbReference>
<keyword evidence="3" id="KW-1185">Reference proteome</keyword>
<feature type="compositionally biased region" description="Polar residues" evidence="1">
    <location>
        <begin position="380"/>
        <end position="394"/>
    </location>
</feature>
<sequence>MTIGQRHTIGKQFLDIRYNGSETGAMALQSAISGLNRHGIAPKIEQILDRHADSASVLKIDRLEVDAGAVPLDQLEARLPAMIAEALDQALGEMAMPDAAVADEAAIDRPVGRRMPEAEAAVEALLFFLRHGTLPATFRPLTHESFETQLLEAWSRGDLVRQTAEDLASPTARQRLLAQFSRQIAVSLLEELLPGARPIIDNLLDRFRRSGLPEESMSRIERELLDETLAISAIRTNIAPEELQATLSAAMSLPEVADDFQRDESLKNPRSRKKPRPSATDSAAGDDTARVTLDSAPPAQRDSEQAPQSTPAEIRPVSQTPGTASLDENRTPSGHQRSDRSDGVTETLPDAVSDAIAKSPTTPDSSSGSRDTNASDRTTDNLTSEQTSEPSASGKSAERPATTSQASFSDSGSNHAAAKNRDSGRQRTMRPDAPEVAGEHPDERRGLYVENAGLVLLHPFLPQLFRALKIAGDDELLRPGEALRLLHYLATGLEDAPEYELALPKILCGLQPANLAGEAAPITDEEREESEALLAAVVRHWEALKNTGIDALRETFLKRDGKLTRWHDGGWLLQVESKSVDILLDSLPWGISMIRLPWMARMLRVEWRF</sequence>
<feature type="compositionally biased region" description="Basic and acidic residues" evidence="1">
    <location>
        <begin position="419"/>
        <end position="442"/>
    </location>
</feature>
<dbReference type="EMBL" id="VDCH01000001">
    <property type="protein sequence ID" value="TNJ40395.1"/>
    <property type="molecule type" value="Genomic_DNA"/>
</dbReference>
<reference evidence="2 3" key="1">
    <citation type="submission" date="2019-05" db="EMBL/GenBank/DDBJ databases">
        <title>Draft Whole-Genome sequence of the green sulfur bacterium Chlorobaculum thiosulfatiphilum DSM 249.</title>
        <authorList>
            <person name="Meyer T.E."/>
            <person name="Kyndt J.A."/>
        </authorList>
    </citation>
    <scope>NUCLEOTIDE SEQUENCE [LARGE SCALE GENOMIC DNA]</scope>
    <source>
        <strain evidence="2 3">DSM 249</strain>
    </source>
</reference>
<comment type="caution">
    <text evidence="2">The sequence shown here is derived from an EMBL/GenBank/DDBJ whole genome shotgun (WGS) entry which is preliminary data.</text>
</comment>
<protein>
    <submittedName>
        <fullName evidence="2">Uncharacterized protein</fullName>
    </submittedName>
</protein>
<feature type="compositionally biased region" description="Polar residues" evidence="1">
    <location>
        <begin position="401"/>
        <end position="414"/>
    </location>
</feature>
<evidence type="ECO:0000313" key="2">
    <source>
        <dbReference type="EMBL" id="TNJ40395.1"/>
    </source>
</evidence>
<evidence type="ECO:0000313" key="3">
    <source>
        <dbReference type="Proteomes" id="UP000308271"/>
    </source>
</evidence>
<dbReference type="Proteomes" id="UP000308271">
    <property type="component" value="Unassembled WGS sequence"/>
</dbReference>
<proteinExistence type="predicted"/>
<organism evidence="2 3">
    <name type="scientific">Chlorobaculum thiosulfatiphilum</name>
    <name type="common">Chlorobium limicola f.sp. thiosulfatophilum</name>
    <dbReference type="NCBI Taxonomy" id="115852"/>
    <lineage>
        <taxon>Bacteria</taxon>
        <taxon>Pseudomonadati</taxon>
        <taxon>Chlorobiota</taxon>
        <taxon>Chlorobiia</taxon>
        <taxon>Chlorobiales</taxon>
        <taxon>Chlorobiaceae</taxon>
        <taxon>Chlorobaculum</taxon>
    </lineage>
</organism>
<feature type="region of interest" description="Disordered" evidence="1">
    <location>
        <begin position="260"/>
        <end position="442"/>
    </location>
</feature>
<accession>A0A5C4SAX2</accession>
<evidence type="ECO:0000256" key="1">
    <source>
        <dbReference type="SAM" id="MobiDB-lite"/>
    </source>
</evidence>
<dbReference type="RefSeq" id="WP_139455865.1">
    <property type="nucleotide sequence ID" value="NZ_VDCH01000001.1"/>
</dbReference>
<dbReference type="OrthoDB" id="1488184at2"/>
<dbReference type="AlphaFoldDB" id="A0A5C4SAX2"/>
<name>A0A5C4SAX2_CHLTI</name>